<feature type="compositionally biased region" description="Basic and acidic residues" evidence="1">
    <location>
        <begin position="142"/>
        <end position="166"/>
    </location>
</feature>
<dbReference type="InParanoid" id="A0A1X7UV51"/>
<organism evidence="2">
    <name type="scientific">Amphimedon queenslandica</name>
    <name type="common">Sponge</name>
    <dbReference type="NCBI Taxonomy" id="400682"/>
    <lineage>
        <taxon>Eukaryota</taxon>
        <taxon>Metazoa</taxon>
        <taxon>Porifera</taxon>
        <taxon>Demospongiae</taxon>
        <taxon>Heteroscleromorpha</taxon>
        <taxon>Haplosclerida</taxon>
        <taxon>Niphatidae</taxon>
        <taxon>Amphimedon</taxon>
    </lineage>
</organism>
<evidence type="ECO:0000256" key="1">
    <source>
        <dbReference type="SAM" id="MobiDB-lite"/>
    </source>
</evidence>
<protein>
    <submittedName>
        <fullName evidence="2">Uncharacterized protein</fullName>
    </submittedName>
</protein>
<feature type="compositionally biased region" description="Basic residues" evidence="1">
    <location>
        <begin position="167"/>
        <end position="179"/>
    </location>
</feature>
<proteinExistence type="predicted"/>
<dbReference type="EnsemblMetazoa" id="Aqu2.1.31546_001">
    <property type="protein sequence ID" value="Aqu2.1.31546_001"/>
    <property type="gene ID" value="Aqu2.1.31546"/>
</dbReference>
<dbReference type="AlphaFoldDB" id="A0A1X7UV51"/>
<name>A0A1X7UV51_AMPQE</name>
<accession>A0A1X7UV51</accession>
<evidence type="ECO:0000313" key="2">
    <source>
        <dbReference type="EnsemblMetazoa" id="Aqu2.1.31546_001"/>
    </source>
</evidence>
<feature type="region of interest" description="Disordered" evidence="1">
    <location>
        <begin position="142"/>
        <end position="179"/>
    </location>
</feature>
<reference evidence="2" key="1">
    <citation type="submission" date="2017-05" db="UniProtKB">
        <authorList>
            <consortium name="EnsemblMetazoa"/>
        </authorList>
    </citation>
    <scope>IDENTIFICATION</scope>
</reference>
<sequence>MQQLHVYESKSRTSCYSKCDCFISWPPSLTPMNIMKGFKKTGVWPINPGKVTDRQVAPSKPYSTHQSIPEPRYIFDQLQGSPLFSPTLEAFSSSHISSERSKASSDLQELLVLLEVKRVTRRGGLNSRAICITDSQVLEEMKAKEDRKKLNEQLKAERKTEKERKKIEKKMKKEKVRQR</sequence>